<dbReference type="RefSeq" id="WP_132581025.1">
    <property type="nucleotide sequence ID" value="NZ_SMAJ01000004.1"/>
</dbReference>
<feature type="chain" id="PRO_5020717805" evidence="6">
    <location>
        <begin position="25"/>
        <end position="123"/>
    </location>
</feature>
<evidence type="ECO:0000256" key="1">
    <source>
        <dbReference type="ARBA" id="ARBA00004370"/>
    </source>
</evidence>
<accession>A0A4R3M7D7</accession>
<dbReference type="GO" id="GO:0016020">
    <property type="term" value="C:membrane"/>
    <property type="evidence" value="ECO:0007669"/>
    <property type="project" value="UniProtKB-SubCell"/>
</dbReference>
<dbReference type="EMBL" id="SMAJ01000004">
    <property type="protein sequence ID" value="TCT08946.1"/>
    <property type="molecule type" value="Genomic_DNA"/>
</dbReference>
<dbReference type="PANTHER" id="PTHR35371">
    <property type="entry name" value="INNER MEMBRANE PROTEIN"/>
    <property type="match status" value="1"/>
</dbReference>
<name>A0A4R3M7D7_9BURK</name>
<keyword evidence="3 5" id="KW-1133">Transmembrane helix</keyword>
<dbReference type="Pfam" id="PF01124">
    <property type="entry name" value="MAPEG"/>
    <property type="match status" value="1"/>
</dbReference>
<dbReference type="OrthoDB" id="513661at2"/>
<feature type="transmembrane region" description="Helical" evidence="5">
    <location>
        <begin position="50"/>
        <end position="70"/>
    </location>
</feature>
<gene>
    <name evidence="7" type="ORF">EDC26_104106</name>
</gene>
<dbReference type="PANTHER" id="PTHR35371:SF1">
    <property type="entry name" value="BLR7753 PROTEIN"/>
    <property type="match status" value="1"/>
</dbReference>
<evidence type="ECO:0000256" key="3">
    <source>
        <dbReference type="ARBA" id="ARBA00022989"/>
    </source>
</evidence>
<evidence type="ECO:0000313" key="8">
    <source>
        <dbReference type="Proteomes" id="UP000295525"/>
    </source>
</evidence>
<protein>
    <submittedName>
        <fullName evidence="7">Putative MAPEG superfamily protein</fullName>
    </submittedName>
</protein>
<proteinExistence type="predicted"/>
<dbReference type="InterPro" id="IPR001129">
    <property type="entry name" value="Membr-assoc_MAPEG"/>
</dbReference>
<feature type="transmembrane region" description="Helical" evidence="5">
    <location>
        <begin position="82"/>
        <end position="100"/>
    </location>
</feature>
<keyword evidence="8" id="KW-1185">Reference proteome</keyword>
<sequence>MNMITWLMLAAAVLPFVAAASSKAGGQGYDHNNPRPWLAKQAGWRARANAAQTNLFESLPFFYAAVLFALHGNADLGYLGKLMLAWVVLRLVYIAVYAGGYGTVRSLIWGVCLALNIAILFSP</sequence>
<evidence type="ECO:0000313" key="7">
    <source>
        <dbReference type="EMBL" id="TCT08946.1"/>
    </source>
</evidence>
<comment type="subcellular location">
    <subcellularLocation>
        <location evidence="1">Membrane</location>
    </subcellularLocation>
</comment>
<keyword evidence="6" id="KW-0732">Signal</keyword>
<organism evidence="7 8">
    <name type="scientific">Paralcaligenes ureilyticus</name>
    <dbReference type="NCBI Taxonomy" id="627131"/>
    <lineage>
        <taxon>Bacteria</taxon>
        <taxon>Pseudomonadati</taxon>
        <taxon>Pseudomonadota</taxon>
        <taxon>Betaproteobacteria</taxon>
        <taxon>Burkholderiales</taxon>
        <taxon>Alcaligenaceae</taxon>
        <taxon>Paralcaligenes</taxon>
    </lineage>
</organism>
<dbReference type="SUPFAM" id="SSF161084">
    <property type="entry name" value="MAPEG domain-like"/>
    <property type="match status" value="1"/>
</dbReference>
<dbReference type="Proteomes" id="UP000295525">
    <property type="component" value="Unassembled WGS sequence"/>
</dbReference>
<dbReference type="AlphaFoldDB" id="A0A4R3M7D7"/>
<dbReference type="InterPro" id="IPR023352">
    <property type="entry name" value="MAPEG-like_dom_sf"/>
</dbReference>
<reference evidence="7 8" key="1">
    <citation type="submission" date="2019-03" db="EMBL/GenBank/DDBJ databases">
        <title>Genomic Encyclopedia of Type Strains, Phase IV (KMG-IV): sequencing the most valuable type-strain genomes for metagenomic binning, comparative biology and taxonomic classification.</title>
        <authorList>
            <person name="Goeker M."/>
        </authorList>
    </citation>
    <scope>NUCLEOTIDE SEQUENCE [LARGE SCALE GENOMIC DNA]</scope>
    <source>
        <strain evidence="7 8">DSM 24591</strain>
    </source>
</reference>
<evidence type="ECO:0000256" key="2">
    <source>
        <dbReference type="ARBA" id="ARBA00022692"/>
    </source>
</evidence>
<evidence type="ECO:0000256" key="5">
    <source>
        <dbReference type="SAM" id="Phobius"/>
    </source>
</evidence>
<keyword evidence="4 5" id="KW-0472">Membrane</keyword>
<dbReference type="Gene3D" id="1.20.120.550">
    <property type="entry name" value="Membrane associated eicosanoid/glutathione metabolism-like domain"/>
    <property type="match status" value="1"/>
</dbReference>
<feature type="signal peptide" evidence="6">
    <location>
        <begin position="1"/>
        <end position="24"/>
    </location>
</feature>
<evidence type="ECO:0000256" key="4">
    <source>
        <dbReference type="ARBA" id="ARBA00023136"/>
    </source>
</evidence>
<evidence type="ECO:0000256" key="6">
    <source>
        <dbReference type="SAM" id="SignalP"/>
    </source>
</evidence>
<comment type="caution">
    <text evidence="7">The sequence shown here is derived from an EMBL/GenBank/DDBJ whole genome shotgun (WGS) entry which is preliminary data.</text>
</comment>
<keyword evidence="2 5" id="KW-0812">Transmembrane</keyword>